<proteinExistence type="predicted"/>
<organism evidence="1 2">
    <name type="scientific">Persea americana</name>
    <name type="common">Avocado</name>
    <dbReference type="NCBI Taxonomy" id="3435"/>
    <lineage>
        <taxon>Eukaryota</taxon>
        <taxon>Viridiplantae</taxon>
        <taxon>Streptophyta</taxon>
        <taxon>Embryophyta</taxon>
        <taxon>Tracheophyta</taxon>
        <taxon>Spermatophyta</taxon>
        <taxon>Magnoliopsida</taxon>
        <taxon>Magnoliidae</taxon>
        <taxon>Laurales</taxon>
        <taxon>Lauraceae</taxon>
        <taxon>Persea</taxon>
    </lineage>
</organism>
<reference evidence="1 2" key="1">
    <citation type="journal article" date="2022" name="Hortic Res">
        <title>A haplotype resolved chromosomal level avocado genome allows analysis of novel avocado genes.</title>
        <authorList>
            <person name="Nath O."/>
            <person name="Fletcher S.J."/>
            <person name="Hayward A."/>
            <person name="Shaw L.M."/>
            <person name="Masouleh A.K."/>
            <person name="Furtado A."/>
            <person name="Henry R.J."/>
            <person name="Mitter N."/>
        </authorList>
    </citation>
    <scope>NUCLEOTIDE SEQUENCE [LARGE SCALE GENOMIC DNA]</scope>
    <source>
        <strain evidence="2">cv. Hass</strain>
    </source>
</reference>
<evidence type="ECO:0000313" key="1">
    <source>
        <dbReference type="EMBL" id="KAJ8622883.1"/>
    </source>
</evidence>
<accession>A0ACC2KNZ0</accession>
<protein>
    <submittedName>
        <fullName evidence="1">Uncharacterized protein</fullName>
    </submittedName>
</protein>
<sequence length="106" mass="12440">MEGERRGKRMQPPAPDEEEDEEEKMEKFFATIRSIRAAKESWREEPVAKKMRKEDKAVWTPSFQLEDFMKEILMKSPERSPGPSKKDDHEDDKDNGDDSLNLKLSL</sequence>
<dbReference type="Proteomes" id="UP001234297">
    <property type="component" value="Chromosome 10"/>
</dbReference>
<gene>
    <name evidence="1" type="ORF">MRB53_031412</name>
</gene>
<keyword evidence="2" id="KW-1185">Reference proteome</keyword>
<comment type="caution">
    <text evidence="1">The sequence shown here is derived from an EMBL/GenBank/DDBJ whole genome shotgun (WGS) entry which is preliminary data.</text>
</comment>
<name>A0ACC2KNZ0_PERAE</name>
<dbReference type="EMBL" id="CM056818">
    <property type="protein sequence ID" value="KAJ8622883.1"/>
    <property type="molecule type" value="Genomic_DNA"/>
</dbReference>
<evidence type="ECO:0000313" key="2">
    <source>
        <dbReference type="Proteomes" id="UP001234297"/>
    </source>
</evidence>